<evidence type="ECO:0000256" key="6">
    <source>
        <dbReference type="SAM" id="MobiDB-lite"/>
    </source>
</evidence>
<dbReference type="GO" id="GO:0000981">
    <property type="term" value="F:DNA-binding transcription factor activity, RNA polymerase II-specific"/>
    <property type="evidence" value="ECO:0007669"/>
    <property type="project" value="InterPro"/>
</dbReference>
<dbReference type="GO" id="GO:0008270">
    <property type="term" value="F:zinc ion binding"/>
    <property type="evidence" value="ECO:0007669"/>
    <property type="project" value="InterPro"/>
</dbReference>
<keyword evidence="4" id="KW-0804">Transcription</keyword>
<evidence type="ECO:0000313" key="8">
    <source>
        <dbReference type="EMBL" id="PLB40372.1"/>
    </source>
</evidence>
<keyword evidence="3" id="KW-0238">DNA-binding</keyword>
<evidence type="ECO:0000313" key="9">
    <source>
        <dbReference type="Proteomes" id="UP000234585"/>
    </source>
</evidence>
<evidence type="ECO:0000256" key="3">
    <source>
        <dbReference type="ARBA" id="ARBA00023125"/>
    </source>
</evidence>
<feature type="region of interest" description="Disordered" evidence="6">
    <location>
        <begin position="47"/>
        <end position="70"/>
    </location>
</feature>
<dbReference type="EMBL" id="KZ559125">
    <property type="protein sequence ID" value="PLB40372.1"/>
    <property type="molecule type" value="Genomic_DNA"/>
</dbReference>
<keyword evidence="2" id="KW-0805">Transcription regulation</keyword>
<comment type="subcellular location">
    <subcellularLocation>
        <location evidence="1">Nucleus</location>
    </subcellularLocation>
</comment>
<dbReference type="Gene3D" id="4.10.240.10">
    <property type="entry name" value="Zn(2)-C6 fungal-type DNA-binding domain"/>
    <property type="match status" value="1"/>
</dbReference>
<dbReference type="GO" id="GO:0005634">
    <property type="term" value="C:nucleus"/>
    <property type="evidence" value="ECO:0007669"/>
    <property type="project" value="UniProtKB-SubCell"/>
</dbReference>
<accession>A0A2I2FIC4</accession>
<evidence type="ECO:0000256" key="4">
    <source>
        <dbReference type="ARBA" id="ARBA00023163"/>
    </source>
</evidence>
<evidence type="ECO:0000256" key="1">
    <source>
        <dbReference type="ARBA" id="ARBA00004123"/>
    </source>
</evidence>
<name>A0A2I2FIC4_ASPCN</name>
<dbReference type="GO" id="GO:0009893">
    <property type="term" value="P:positive regulation of metabolic process"/>
    <property type="evidence" value="ECO:0007669"/>
    <property type="project" value="UniProtKB-ARBA"/>
</dbReference>
<reference evidence="8 9" key="1">
    <citation type="submission" date="2017-12" db="EMBL/GenBank/DDBJ databases">
        <authorList>
            <consortium name="DOE Joint Genome Institute"/>
            <person name="Haridas S."/>
            <person name="Kjaerbolling I."/>
            <person name="Vesth T.C."/>
            <person name="Frisvad J.C."/>
            <person name="Nybo J.L."/>
            <person name="Theobald S."/>
            <person name="Kuo A."/>
            <person name="Bowyer P."/>
            <person name="Matsuda Y."/>
            <person name="Mondo S."/>
            <person name="Lyhne E.K."/>
            <person name="Kogle M.E."/>
            <person name="Clum A."/>
            <person name="Lipzen A."/>
            <person name="Salamov A."/>
            <person name="Ngan C.Y."/>
            <person name="Daum C."/>
            <person name="Chiniquy J."/>
            <person name="Barry K."/>
            <person name="LaButti K."/>
            <person name="Simmons B.A."/>
            <person name="Magnuson J.K."/>
            <person name="Mortensen U.H."/>
            <person name="Larsen T.O."/>
            <person name="Grigoriev I.V."/>
            <person name="Baker S.E."/>
            <person name="Andersen M.R."/>
            <person name="Nordberg H.P."/>
            <person name="Cantor M.N."/>
            <person name="Hua S.X."/>
        </authorList>
    </citation>
    <scope>NUCLEOTIDE SEQUENCE [LARGE SCALE GENOMIC DNA]</scope>
    <source>
        <strain evidence="8 9">CBS 102.13</strain>
    </source>
</reference>
<dbReference type="Pfam" id="PF11951">
    <property type="entry name" value="Fungal_trans_2"/>
    <property type="match status" value="1"/>
</dbReference>
<dbReference type="SUPFAM" id="SSF57701">
    <property type="entry name" value="Zn2/Cys6 DNA-binding domain"/>
    <property type="match status" value="1"/>
</dbReference>
<dbReference type="PANTHER" id="PTHR37534">
    <property type="entry name" value="TRANSCRIPTIONAL ACTIVATOR PROTEIN UGA3"/>
    <property type="match status" value="1"/>
</dbReference>
<dbReference type="GeneID" id="36527441"/>
<dbReference type="InterPro" id="IPR001138">
    <property type="entry name" value="Zn2Cys6_DnaBD"/>
</dbReference>
<dbReference type="RefSeq" id="XP_024674384.1">
    <property type="nucleotide sequence ID" value="XM_024820281.1"/>
</dbReference>
<evidence type="ECO:0000259" key="7">
    <source>
        <dbReference type="PROSITE" id="PS50048"/>
    </source>
</evidence>
<gene>
    <name evidence="8" type="ORF">BDW47DRAFT_94764</name>
</gene>
<keyword evidence="5" id="KW-0539">Nucleus</keyword>
<protein>
    <submittedName>
        <fullName evidence="8">Fungal-specific transcription factor domain-domain-containing protein</fullName>
    </submittedName>
</protein>
<dbReference type="PROSITE" id="PS00463">
    <property type="entry name" value="ZN2_CY6_FUNGAL_1"/>
    <property type="match status" value="1"/>
</dbReference>
<dbReference type="CDD" id="cd00067">
    <property type="entry name" value="GAL4"/>
    <property type="match status" value="1"/>
</dbReference>
<dbReference type="Proteomes" id="UP000234585">
    <property type="component" value="Unassembled WGS sequence"/>
</dbReference>
<keyword evidence="9" id="KW-1185">Reference proteome</keyword>
<organism evidence="8 9">
    <name type="scientific">Aspergillus candidus</name>
    <dbReference type="NCBI Taxonomy" id="41067"/>
    <lineage>
        <taxon>Eukaryota</taxon>
        <taxon>Fungi</taxon>
        <taxon>Dikarya</taxon>
        <taxon>Ascomycota</taxon>
        <taxon>Pezizomycotina</taxon>
        <taxon>Eurotiomycetes</taxon>
        <taxon>Eurotiomycetidae</taxon>
        <taxon>Eurotiales</taxon>
        <taxon>Aspergillaceae</taxon>
        <taxon>Aspergillus</taxon>
        <taxon>Aspergillus subgen. Circumdati</taxon>
    </lineage>
</organism>
<evidence type="ECO:0000256" key="2">
    <source>
        <dbReference type="ARBA" id="ARBA00023015"/>
    </source>
</evidence>
<dbReference type="GO" id="GO:0003677">
    <property type="term" value="F:DNA binding"/>
    <property type="evidence" value="ECO:0007669"/>
    <property type="project" value="UniProtKB-KW"/>
</dbReference>
<dbReference type="PROSITE" id="PS50048">
    <property type="entry name" value="ZN2_CY6_FUNGAL_2"/>
    <property type="match status" value="1"/>
</dbReference>
<dbReference type="Pfam" id="PF00172">
    <property type="entry name" value="Zn_clus"/>
    <property type="match status" value="1"/>
</dbReference>
<dbReference type="STRING" id="41067.A0A2I2FIC4"/>
<dbReference type="InterPro" id="IPR036864">
    <property type="entry name" value="Zn2-C6_fun-type_DNA-bd_sf"/>
</dbReference>
<dbReference type="PANTHER" id="PTHR37534:SF46">
    <property type="entry name" value="ZN(II)2CYS6 TRANSCRIPTION FACTOR (EUROFUNG)"/>
    <property type="match status" value="1"/>
</dbReference>
<dbReference type="OrthoDB" id="1919336at2759"/>
<dbReference type="SMART" id="SM00066">
    <property type="entry name" value="GAL4"/>
    <property type="match status" value="1"/>
</dbReference>
<dbReference type="InterPro" id="IPR021858">
    <property type="entry name" value="Fun_TF"/>
</dbReference>
<evidence type="ECO:0000256" key="5">
    <source>
        <dbReference type="ARBA" id="ARBA00023242"/>
    </source>
</evidence>
<sequence>MPARWRTKSGCLTCRMRRKKCDEEGSVCRACRRNGLTCIWQSGIEPGKDRKGSDGKALVKSPPPETASLSPRFSALENTPRDALFQYFAGSILPQLMMPGSPPNGANDLLKLGVQFPCVRDSFLACAALFRSSSEQPPPRDALGYYSGALRATRNMIQQSAVHGTEDWFYIQTLSLCIFERAQSGPTCGAMSHVLGASRVMALEVRNTSGTQHDPALITPLQRMCAAALLYHAATMAFLSPDIGWLPGDATWEQVQQYFEPDSDALFAMPPSMCRQILEISRLARRTPLSENDRLVASDLQKQLDVWLQPLVHVVPGQNITANDISDIRKAAVLYAMAADILLLKVTQPRIKAADSRVQGRVKQIMSILQSDVHGIFWNQHYLWPFAIVSCAVQRETEMLFLLGRLDKMWERSHWGDIKRTRELLQNMLHSRRENAQFASLRDNRSGNVPEPFDYLLQPEGLSKFAS</sequence>
<proteinExistence type="predicted"/>
<dbReference type="AlphaFoldDB" id="A0A2I2FIC4"/>
<feature type="domain" description="Zn(2)-C6 fungal-type" evidence="7">
    <location>
        <begin position="10"/>
        <end position="40"/>
    </location>
</feature>